<name>A0ABR6HWZ6_9SPHN</name>
<dbReference type="RefSeq" id="WP_183363556.1">
    <property type="nucleotide sequence ID" value="NZ_BAAADZ010000002.1"/>
</dbReference>
<evidence type="ECO:0000256" key="1">
    <source>
        <dbReference type="SAM" id="SignalP"/>
    </source>
</evidence>
<keyword evidence="3" id="KW-1185">Reference proteome</keyword>
<feature type="signal peptide" evidence="1">
    <location>
        <begin position="1"/>
        <end position="32"/>
    </location>
</feature>
<sequence>MASKPRKPRTVKTAPVAAAPLVAAPVAPAPVAAPEVAAPAADPNGDVAIVAIVVKGPKSGFRRAGLLFGSTPRTLGPADIGADIEGARRLLAIVREPRLDVRLQMPDGTARPFTAEEIEVLDNVVAGIPQSQLAELHLATIAQLTGED</sequence>
<dbReference type="Proteomes" id="UP000548685">
    <property type="component" value="Unassembled WGS sequence"/>
</dbReference>
<organism evidence="2 3">
    <name type="scientific">Erythrobacter ramosus</name>
    <dbReference type="NCBI Taxonomy" id="35811"/>
    <lineage>
        <taxon>Bacteria</taxon>
        <taxon>Pseudomonadati</taxon>
        <taxon>Pseudomonadota</taxon>
        <taxon>Alphaproteobacteria</taxon>
        <taxon>Sphingomonadales</taxon>
        <taxon>Erythrobacteraceae</taxon>
        <taxon>Erythrobacter/Porphyrobacter group</taxon>
        <taxon>Erythrobacter</taxon>
    </lineage>
</organism>
<gene>
    <name evidence="2" type="ORF">FHS52_001119</name>
</gene>
<accession>A0ABR6HWZ6</accession>
<evidence type="ECO:0000313" key="2">
    <source>
        <dbReference type="EMBL" id="MBB3775176.1"/>
    </source>
</evidence>
<evidence type="ECO:0008006" key="4">
    <source>
        <dbReference type="Google" id="ProtNLM"/>
    </source>
</evidence>
<protein>
    <recommendedName>
        <fullName evidence="4">Mu-like prophage FluMu N-terminal domain-containing protein</fullName>
    </recommendedName>
</protein>
<proteinExistence type="predicted"/>
<comment type="caution">
    <text evidence="2">The sequence shown here is derived from an EMBL/GenBank/DDBJ whole genome shotgun (WGS) entry which is preliminary data.</text>
</comment>
<reference evidence="2 3" key="1">
    <citation type="submission" date="2020-08" db="EMBL/GenBank/DDBJ databases">
        <title>Genomic Encyclopedia of Type Strains, Phase IV (KMG-IV): sequencing the most valuable type-strain genomes for metagenomic binning, comparative biology and taxonomic classification.</title>
        <authorList>
            <person name="Goeker M."/>
        </authorList>
    </citation>
    <scope>NUCLEOTIDE SEQUENCE [LARGE SCALE GENOMIC DNA]</scope>
    <source>
        <strain evidence="2 3">DSM 8510</strain>
    </source>
</reference>
<keyword evidence="1" id="KW-0732">Signal</keyword>
<feature type="chain" id="PRO_5047444766" description="Mu-like prophage FluMu N-terminal domain-containing protein" evidence="1">
    <location>
        <begin position="33"/>
        <end position="148"/>
    </location>
</feature>
<dbReference type="EMBL" id="JACICE010000001">
    <property type="protein sequence ID" value="MBB3775176.1"/>
    <property type="molecule type" value="Genomic_DNA"/>
</dbReference>
<evidence type="ECO:0000313" key="3">
    <source>
        <dbReference type="Proteomes" id="UP000548685"/>
    </source>
</evidence>